<dbReference type="KEGG" id="ssao:94297042"/>
<dbReference type="AlphaFoldDB" id="A0A9P8LW70"/>
<organism evidence="1 2">
    <name type="scientific">Spironucleus salmonicida</name>
    <dbReference type="NCBI Taxonomy" id="348837"/>
    <lineage>
        <taxon>Eukaryota</taxon>
        <taxon>Metamonada</taxon>
        <taxon>Diplomonadida</taxon>
        <taxon>Hexamitidae</taxon>
        <taxon>Hexamitinae</taxon>
        <taxon>Spironucleus</taxon>
    </lineage>
</organism>
<dbReference type="Proteomes" id="UP000018208">
    <property type="component" value="Unassembled WGS sequence"/>
</dbReference>
<comment type="caution">
    <text evidence="1">The sequence shown here is derived from an EMBL/GenBank/DDBJ whole genome shotgun (WGS) entry which is preliminary data.</text>
</comment>
<protein>
    <submittedName>
        <fullName evidence="1">Uncharacterized protein</fullName>
    </submittedName>
</protein>
<evidence type="ECO:0000313" key="1">
    <source>
        <dbReference type="EMBL" id="KAH0575386.1"/>
    </source>
</evidence>
<reference evidence="1 2" key="1">
    <citation type="journal article" date="2014" name="PLoS Genet.">
        <title>The Genome of Spironucleus salmonicida Highlights a Fish Pathogen Adapted to Fluctuating Environments.</title>
        <authorList>
            <person name="Xu F."/>
            <person name="Jerlstrom-Hultqvist J."/>
            <person name="Einarsson E."/>
            <person name="Astvaldsson A."/>
            <person name="Svard S.G."/>
            <person name="Andersson J.O."/>
        </authorList>
    </citation>
    <scope>NUCLEOTIDE SEQUENCE [LARGE SCALE GENOMIC DNA]</scope>
    <source>
        <strain evidence="1 2">ATCC 50377</strain>
    </source>
</reference>
<dbReference type="RefSeq" id="XP_067766159.1">
    <property type="nucleotide sequence ID" value="XM_067906891.1"/>
</dbReference>
<dbReference type="EMBL" id="AUWU02000003">
    <property type="protein sequence ID" value="KAH0575386.1"/>
    <property type="molecule type" value="Genomic_DNA"/>
</dbReference>
<keyword evidence="2" id="KW-1185">Reference proteome</keyword>
<proteinExistence type="predicted"/>
<accession>A0A9P8LW70</accession>
<name>A0A9P8LW70_9EUKA</name>
<dbReference type="GeneID" id="94297042"/>
<gene>
    <name evidence="1" type="ORF">SS50377_23019</name>
</gene>
<evidence type="ECO:0000313" key="2">
    <source>
        <dbReference type="Proteomes" id="UP000018208"/>
    </source>
</evidence>
<sequence length="97" mass="11541">MQQHNYSSSALITMDAINKNLDDGIFEDTYDVYLLMSNLMSNRLEIKEIWGHVKQLIENTRDCSSEVQEILYLQKTSKKDLKFIRKRDYLNVDYTQK</sequence>